<evidence type="ECO:0000313" key="1">
    <source>
        <dbReference type="EMBL" id="KAK9692943.1"/>
    </source>
</evidence>
<evidence type="ECO:0000313" key="2">
    <source>
        <dbReference type="Proteomes" id="UP001458880"/>
    </source>
</evidence>
<protein>
    <submittedName>
        <fullName evidence="1">Uncharacterized protein</fullName>
    </submittedName>
</protein>
<sequence length="123" mass="13893">MDKKRSLSDEELLKLAENFGNISDDDFELLSDEDDMDIDNISANALHHFTESVAEPVVSTYNINELPIIFESDNLEIGNATSSIDNNIIENGGQTENDNFDIASCRSMIWKKQENIVYINYAL</sequence>
<reference evidence="1 2" key="1">
    <citation type="journal article" date="2024" name="BMC Genomics">
        <title>De novo assembly and annotation of Popillia japonica's genome with initial clues to its potential as an invasive pest.</title>
        <authorList>
            <person name="Cucini C."/>
            <person name="Boschi S."/>
            <person name="Funari R."/>
            <person name="Cardaioli E."/>
            <person name="Iannotti N."/>
            <person name="Marturano G."/>
            <person name="Paoli F."/>
            <person name="Bruttini M."/>
            <person name="Carapelli A."/>
            <person name="Frati F."/>
            <person name="Nardi F."/>
        </authorList>
    </citation>
    <scope>NUCLEOTIDE SEQUENCE [LARGE SCALE GENOMIC DNA]</scope>
    <source>
        <strain evidence="1">DMR45628</strain>
    </source>
</reference>
<dbReference type="AlphaFoldDB" id="A0AAW1IU12"/>
<name>A0AAW1IU12_POPJA</name>
<dbReference type="Proteomes" id="UP001458880">
    <property type="component" value="Unassembled WGS sequence"/>
</dbReference>
<organism evidence="1 2">
    <name type="scientific">Popillia japonica</name>
    <name type="common">Japanese beetle</name>
    <dbReference type="NCBI Taxonomy" id="7064"/>
    <lineage>
        <taxon>Eukaryota</taxon>
        <taxon>Metazoa</taxon>
        <taxon>Ecdysozoa</taxon>
        <taxon>Arthropoda</taxon>
        <taxon>Hexapoda</taxon>
        <taxon>Insecta</taxon>
        <taxon>Pterygota</taxon>
        <taxon>Neoptera</taxon>
        <taxon>Endopterygota</taxon>
        <taxon>Coleoptera</taxon>
        <taxon>Polyphaga</taxon>
        <taxon>Scarabaeiformia</taxon>
        <taxon>Scarabaeidae</taxon>
        <taxon>Rutelinae</taxon>
        <taxon>Popillia</taxon>
    </lineage>
</organism>
<comment type="caution">
    <text evidence="1">The sequence shown here is derived from an EMBL/GenBank/DDBJ whole genome shotgun (WGS) entry which is preliminary data.</text>
</comment>
<dbReference type="EMBL" id="JASPKY010000559">
    <property type="protein sequence ID" value="KAK9692943.1"/>
    <property type="molecule type" value="Genomic_DNA"/>
</dbReference>
<accession>A0AAW1IU12</accession>
<proteinExistence type="predicted"/>
<gene>
    <name evidence="1" type="ORF">QE152_g34785</name>
</gene>
<keyword evidence="2" id="KW-1185">Reference proteome</keyword>